<protein>
    <submittedName>
        <fullName evidence="3">Glycosyltransferase</fullName>
        <ecNumber evidence="3">2.4.-.-</ecNumber>
    </submittedName>
</protein>
<evidence type="ECO:0000259" key="1">
    <source>
        <dbReference type="Pfam" id="PF00534"/>
    </source>
</evidence>
<dbReference type="PANTHER" id="PTHR45947">
    <property type="entry name" value="SULFOQUINOVOSYL TRANSFERASE SQD2"/>
    <property type="match status" value="1"/>
</dbReference>
<evidence type="ECO:0000313" key="3">
    <source>
        <dbReference type="EMBL" id="MDY3557844.1"/>
    </source>
</evidence>
<dbReference type="InterPro" id="IPR001296">
    <property type="entry name" value="Glyco_trans_1"/>
</dbReference>
<dbReference type="SUPFAM" id="SSF53756">
    <property type="entry name" value="UDP-Glycosyltransferase/glycogen phosphorylase"/>
    <property type="match status" value="1"/>
</dbReference>
<name>A0ABU5ERH7_9BACT</name>
<dbReference type="Gene3D" id="3.40.50.2000">
    <property type="entry name" value="Glycogen Phosphorylase B"/>
    <property type="match status" value="2"/>
</dbReference>
<dbReference type="EC" id="2.4.-.-" evidence="3"/>
<keyword evidence="4" id="KW-1185">Reference proteome</keyword>
<keyword evidence="3" id="KW-0808">Transferase</keyword>
<sequence>MRVLLTADPEIPVPPLTYGGIERIVADLAAGLRERGHAVGLAAHRGSTAPVDASFPWPGAASQSLRDTVRNTRALARAVNAFRPDVVHSFSRLMYLLPLLPGRLPKVMSYQRNPSLRTTRWAERLAGRTLRFTGCSGYICAIGQQAGGTWDAIPNFVDLTKYTFRAGVPADAPFVFLSRVEHIKGAHVAIAVAKRAGRRLVIAGNHASDDTPNGRYWRDQIQPHLGRNGIEYVGPVNDAQKNEWLGRAAAMLVPIQWNEPFGIVFAEALACGTPVISCPRGALPEIIRNGTEGFLAETEEALAAAARRVGEIDRAACRARAESAFSAERVVAQYERLYTEAARGGPQARPLAGRVP</sequence>
<dbReference type="RefSeq" id="WP_320684862.1">
    <property type="nucleotide sequence ID" value="NZ_JAXBLV010000002.1"/>
</dbReference>
<proteinExistence type="predicted"/>
<dbReference type="InterPro" id="IPR028098">
    <property type="entry name" value="Glyco_trans_4-like_N"/>
</dbReference>
<feature type="domain" description="Glycosyl transferase family 1" evidence="1">
    <location>
        <begin position="174"/>
        <end position="310"/>
    </location>
</feature>
<evidence type="ECO:0000313" key="4">
    <source>
        <dbReference type="Proteomes" id="UP001272242"/>
    </source>
</evidence>
<dbReference type="InterPro" id="IPR050194">
    <property type="entry name" value="Glycosyltransferase_grp1"/>
</dbReference>
<feature type="domain" description="Glycosyltransferase subfamily 4-like N-terminal" evidence="2">
    <location>
        <begin position="18"/>
        <end position="160"/>
    </location>
</feature>
<dbReference type="GO" id="GO:0016757">
    <property type="term" value="F:glycosyltransferase activity"/>
    <property type="evidence" value="ECO:0007669"/>
    <property type="project" value="UniProtKB-KW"/>
</dbReference>
<dbReference type="PANTHER" id="PTHR45947:SF3">
    <property type="entry name" value="SULFOQUINOVOSYL TRANSFERASE SQD2"/>
    <property type="match status" value="1"/>
</dbReference>
<reference evidence="4" key="1">
    <citation type="journal article" date="2023" name="Mar. Drugs">
        <title>Gemmata algarum, a Novel Planctomycete Isolated from an Algal Mat, Displays Antimicrobial Activity.</title>
        <authorList>
            <person name="Kumar G."/>
            <person name="Kallscheuer N."/>
            <person name="Kashif M."/>
            <person name="Ahamad S."/>
            <person name="Jagadeeshwari U."/>
            <person name="Pannikurungottu S."/>
            <person name="Haufschild T."/>
            <person name="Kabuu M."/>
            <person name="Sasikala C."/>
            <person name="Jogler C."/>
            <person name="Ramana C."/>
        </authorList>
    </citation>
    <scope>NUCLEOTIDE SEQUENCE [LARGE SCALE GENOMIC DNA]</scope>
    <source>
        <strain evidence="4">JC673</strain>
    </source>
</reference>
<dbReference type="Pfam" id="PF00534">
    <property type="entry name" value="Glycos_transf_1"/>
    <property type="match status" value="1"/>
</dbReference>
<comment type="caution">
    <text evidence="3">The sequence shown here is derived from an EMBL/GenBank/DDBJ whole genome shotgun (WGS) entry which is preliminary data.</text>
</comment>
<evidence type="ECO:0000259" key="2">
    <source>
        <dbReference type="Pfam" id="PF13439"/>
    </source>
</evidence>
<dbReference type="EMBL" id="JAXBLV010000002">
    <property type="protein sequence ID" value="MDY3557844.1"/>
    <property type="molecule type" value="Genomic_DNA"/>
</dbReference>
<keyword evidence="3" id="KW-0328">Glycosyltransferase</keyword>
<organism evidence="3 4">
    <name type="scientific">Gemmata algarum</name>
    <dbReference type="NCBI Taxonomy" id="2975278"/>
    <lineage>
        <taxon>Bacteria</taxon>
        <taxon>Pseudomonadati</taxon>
        <taxon>Planctomycetota</taxon>
        <taxon>Planctomycetia</taxon>
        <taxon>Gemmatales</taxon>
        <taxon>Gemmataceae</taxon>
        <taxon>Gemmata</taxon>
    </lineage>
</organism>
<dbReference type="Pfam" id="PF13439">
    <property type="entry name" value="Glyco_transf_4"/>
    <property type="match status" value="1"/>
</dbReference>
<accession>A0ABU5ERH7</accession>
<dbReference type="Proteomes" id="UP001272242">
    <property type="component" value="Unassembled WGS sequence"/>
</dbReference>
<gene>
    <name evidence="3" type="ORF">R5W23_003109</name>
</gene>